<protein>
    <submittedName>
        <fullName evidence="1">Uncharacterized protein</fullName>
    </submittedName>
</protein>
<gene>
    <name evidence="1" type="ORF">BXY75_2114</name>
</gene>
<dbReference type="EMBL" id="REFC01000013">
    <property type="protein sequence ID" value="RMA58737.1"/>
    <property type="molecule type" value="Genomic_DNA"/>
</dbReference>
<dbReference type="AlphaFoldDB" id="A0A3L9YGQ7"/>
<comment type="caution">
    <text evidence="1">The sequence shown here is derived from an EMBL/GenBank/DDBJ whole genome shotgun (WGS) entry which is preliminary data.</text>
</comment>
<sequence>MKANPFNICPSCIHRETCVLTDQKSQVWSCSDYGEVATEVTSQPVPTIKIHENRQTEIVMA</sequence>
<organism evidence="1 2">
    <name type="scientific">Ulvibacter antarcticus</name>
    <dbReference type="NCBI Taxonomy" id="442714"/>
    <lineage>
        <taxon>Bacteria</taxon>
        <taxon>Pseudomonadati</taxon>
        <taxon>Bacteroidota</taxon>
        <taxon>Flavobacteriia</taxon>
        <taxon>Flavobacteriales</taxon>
        <taxon>Flavobacteriaceae</taxon>
        <taxon>Ulvibacter</taxon>
    </lineage>
</organism>
<accession>A0A3L9YGQ7</accession>
<evidence type="ECO:0000313" key="2">
    <source>
        <dbReference type="Proteomes" id="UP000271339"/>
    </source>
</evidence>
<proteinExistence type="predicted"/>
<keyword evidence="2" id="KW-1185">Reference proteome</keyword>
<name>A0A3L9YGQ7_9FLAO</name>
<reference evidence="1 2" key="1">
    <citation type="submission" date="2018-10" db="EMBL/GenBank/DDBJ databases">
        <title>Genomic Encyclopedia of Archaeal and Bacterial Type Strains, Phase II (KMG-II): from individual species to whole genera.</title>
        <authorList>
            <person name="Goeker M."/>
        </authorList>
    </citation>
    <scope>NUCLEOTIDE SEQUENCE [LARGE SCALE GENOMIC DNA]</scope>
    <source>
        <strain evidence="1 2">DSM 23424</strain>
    </source>
</reference>
<evidence type="ECO:0000313" key="1">
    <source>
        <dbReference type="EMBL" id="RMA58737.1"/>
    </source>
</evidence>
<dbReference type="Proteomes" id="UP000271339">
    <property type="component" value="Unassembled WGS sequence"/>
</dbReference>